<dbReference type="AlphaFoldDB" id="A0A496PIZ6"/>
<dbReference type="RefSeq" id="WP_121485071.1">
    <property type="nucleotide sequence ID" value="NZ_QQXL01000004.1"/>
</dbReference>
<keyword evidence="2" id="KW-1003">Cell membrane</keyword>
<dbReference type="InterPro" id="IPR050189">
    <property type="entry name" value="MFS_Efflux_Transporters"/>
</dbReference>
<protein>
    <submittedName>
        <fullName evidence="8">MFS transporter</fullName>
    </submittedName>
</protein>
<feature type="transmembrane region" description="Helical" evidence="6">
    <location>
        <begin position="111"/>
        <end position="132"/>
    </location>
</feature>
<dbReference type="InterPro" id="IPR011701">
    <property type="entry name" value="MFS"/>
</dbReference>
<proteinExistence type="predicted"/>
<sequence length="409" mass="41129">MSNQPASATNSPRYSLLALALGAFGIGMTEFVPIGLLPQIAEHFSVSIPAAGWVVSVYALGVLVGVPIMTVVGSRLNRRTMLAGLMVLYAVGNLVTALAPSFGFLLGGRVLASFTHGAFFGIGAIVAAQLVGPAQRSGAIAMMFTGLTLANLVGVPAGAWIGAVAGWQATFAVMVALGLLAAGALWVLIPRLAPPAGFSFKGELRSAARPQVIMAMLVTLLGFGGVFAAITYLAPMLHAEAGVSESGMTLMLALLGVGMVVGNSLGGRLADRHQIATAVAGLLGLILALGSLAFTMHSYWAAAVSVLLIGGFGFLIVPPLQARVLDQAAAAPTLASALNIGAFNIGNAVAAWAAGATLSLGWGYASAAWVGVGLSALGLVVLLVSVASKRGAAPEPEPAVAAGQELRTA</sequence>
<evidence type="ECO:0000256" key="3">
    <source>
        <dbReference type="ARBA" id="ARBA00022692"/>
    </source>
</evidence>
<evidence type="ECO:0000256" key="6">
    <source>
        <dbReference type="SAM" id="Phobius"/>
    </source>
</evidence>
<feature type="transmembrane region" description="Helical" evidence="6">
    <location>
        <begin position="275"/>
        <end position="293"/>
    </location>
</feature>
<evidence type="ECO:0000256" key="2">
    <source>
        <dbReference type="ARBA" id="ARBA00022475"/>
    </source>
</evidence>
<accession>A0A496PIZ6</accession>
<gene>
    <name evidence="8" type="ORF">DWQ67_08020</name>
</gene>
<dbReference type="GO" id="GO:0022857">
    <property type="term" value="F:transmembrane transporter activity"/>
    <property type="evidence" value="ECO:0007669"/>
    <property type="project" value="InterPro"/>
</dbReference>
<keyword evidence="5 6" id="KW-0472">Membrane</keyword>
<evidence type="ECO:0000313" key="9">
    <source>
        <dbReference type="Proteomes" id="UP000273119"/>
    </source>
</evidence>
<comment type="subcellular location">
    <subcellularLocation>
        <location evidence="1">Cell membrane</location>
        <topology evidence="1">Multi-pass membrane protein</topology>
    </subcellularLocation>
</comment>
<organism evidence="8 9">
    <name type="scientific">Galactobacter caseinivorans</name>
    <dbReference type="NCBI Taxonomy" id="2676123"/>
    <lineage>
        <taxon>Bacteria</taxon>
        <taxon>Bacillati</taxon>
        <taxon>Actinomycetota</taxon>
        <taxon>Actinomycetes</taxon>
        <taxon>Micrococcales</taxon>
        <taxon>Micrococcaceae</taxon>
        <taxon>Galactobacter</taxon>
    </lineage>
</organism>
<feature type="transmembrane region" description="Helical" evidence="6">
    <location>
        <begin position="366"/>
        <end position="387"/>
    </location>
</feature>
<evidence type="ECO:0000259" key="7">
    <source>
        <dbReference type="PROSITE" id="PS50850"/>
    </source>
</evidence>
<feature type="transmembrane region" description="Helical" evidence="6">
    <location>
        <begin position="139"/>
        <end position="161"/>
    </location>
</feature>
<dbReference type="Pfam" id="PF07690">
    <property type="entry name" value="MFS_1"/>
    <property type="match status" value="1"/>
</dbReference>
<feature type="transmembrane region" description="Helical" evidence="6">
    <location>
        <begin position="299"/>
        <end position="317"/>
    </location>
</feature>
<feature type="transmembrane region" description="Helical" evidence="6">
    <location>
        <begin position="210"/>
        <end position="234"/>
    </location>
</feature>
<evidence type="ECO:0000313" key="8">
    <source>
        <dbReference type="EMBL" id="RKW70418.1"/>
    </source>
</evidence>
<evidence type="ECO:0000256" key="5">
    <source>
        <dbReference type="ARBA" id="ARBA00023136"/>
    </source>
</evidence>
<dbReference type="PROSITE" id="PS50850">
    <property type="entry name" value="MFS"/>
    <property type="match status" value="1"/>
</dbReference>
<dbReference type="SUPFAM" id="SSF103473">
    <property type="entry name" value="MFS general substrate transporter"/>
    <property type="match status" value="1"/>
</dbReference>
<evidence type="ECO:0000256" key="1">
    <source>
        <dbReference type="ARBA" id="ARBA00004651"/>
    </source>
</evidence>
<comment type="caution">
    <text evidence="8">The sequence shown here is derived from an EMBL/GenBank/DDBJ whole genome shotgun (WGS) entry which is preliminary data.</text>
</comment>
<keyword evidence="4 6" id="KW-1133">Transmembrane helix</keyword>
<keyword evidence="3 6" id="KW-0812">Transmembrane</keyword>
<keyword evidence="9" id="KW-1185">Reference proteome</keyword>
<dbReference type="Proteomes" id="UP000273119">
    <property type="component" value="Unassembled WGS sequence"/>
</dbReference>
<dbReference type="InterPro" id="IPR020846">
    <property type="entry name" value="MFS_dom"/>
</dbReference>
<dbReference type="Gene3D" id="1.20.1250.20">
    <property type="entry name" value="MFS general substrate transporter like domains"/>
    <property type="match status" value="2"/>
</dbReference>
<dbReference type="PANTHER" id="PTHR43124:SF3">
    <property type="entry name" value="CHLORAMPHENICOL EFFLUX PUMP RV0191"/>
    <property type="match status" value="1"/>
</dbReference>
<feature type="transmembrane region" description="Helical" evidence="6">
    <location>
        <begin position="16"/>
        <end position="38"/>
    </location>
</feature>
<feature type="transmembrane region" description="Helical" evidence="6">
    <location>
        <begin position="50"/>
        <end position="72"/>
    </location>
</feature>
<evidence type="ECO:0000256" key="4">
    <source>
        <dbReference type="ARBA" id="ARBA00022989"/>
    </source>
</evidence>
<dbReference type="CDD" id="cd17324">
    <property type="entry name" value="MFS_NepI_like"/>
    <property type="match status" value="1"/>
</dbReference>
<feature type="transmembrane region" description="Helical" evidence="6">
    <location>
        <begin position="329"/>
        <end position="354"/>
    </location>
</feature>
<reference evidence="8 9" key="1">
    <citation type="submission" date="2018-07" db="EMBL/GenBank/DDBJ databases">
        <title>Arthrobacter sp. nov., isolated from raw cow's milk with high bacterial count.</title>
        <authorList>
            <person name="Hahne J."/>
            <person name="Isele D."/>
            <person name="Lipski A."/>
        </authorList>
    </citation>
    <scope>NUCLEOTIDE SEQUENCE [LARGE SCALE GENOMIC DNA]</scope>
    <source>
        <strain evidence="8 9">JZ R-183</strain>
    </source>
</reference>
<dbReference type="EMBL" id="QQXL01000004">
    <property type="protein sequence ID" value="RKW70418.1"/>
    <property type="molecule type" value="Genomic_DNA"/>
</dbReference>
<dbReference type="InterPro" id="IPR036259">
    <property type="entry name" value="MFS_trans_sf"/>
</dbReference>
<feature type="transmembrane region" description="Helical" evidence="6">
    <location>
        <begin position="84"/>
        <end position="105"/>
    </location>
</feature>
<feature type="domain" description="Major facilitator superfamily (MFS) profile" evidence="7">
    <location>
        <begin position="15"/>
        <end position="390"/>
    </location>
</feature>
<dbReference type="GO" id="GO:0005886">
    <property type="term" value="C:plasma membrane"/>
    <property type="evidence" value="ECO:0007669"/>
    <property type="project" value="UniProtKB-SubCell"/>
</dbReference>
<feature type="transmembrane region" description="Helical" evidence="6">
    <location>
        <begin position="246"/>
        <end position="263"/>
    </location>
</feature>
<name>A0A496PIZ6_9MICC</name>
<feature type="transmembrane region" description="Helical" evidence="6">
    <location>
        <begin position="167"/>
        <end position="189"/>
    </location>
</feature>
<dbReference type="PANTHER" id="PTHR43124">
    <property type="entry name" value="PURINE EFFLUX PUMP PBUE"/>
    <property type="match status" value="1"/>
</dbReference>